<sequence length="177" mass="19833">MEKQHSYNYEELLLSGHGRLFGPGNPQLPAPNMLMFDRITRINEHGGQHGKGEMVAELDVHPDLWFFNCHFRGDPVMPGCLGLDALWQMVGFFLGWIGGNGAGRALGCGEVKFTGQILPENRLVTYNIELKRLINRRLVMGIADGIVYVDGKPIYEAYDLKVGLFQNAGELERTNKD</sequence>
<dbReference type="EMBL" id="AP017372">
    <property type="protein sequence ID" value="BAU57993.1"/>
    <property type="molecule type" value="Genomic_DNA"/>
</dbReference>
<dbReference type="EC" id="5.3.3.14" evidence="13"/>
<comment type="subcellular location">
    <subcellularLocation>
        <location evidence="2 13">Cytoplasm</location>
    </subcellularLocation>
</comment>
<dbReference type="Pfam" id="PF07977">
    <property type="entry name" value="FabA"/>
    <property type="match status" value="1"/>
</dbReference>
<name>A0A0X8XAR7_HALHR</name>
<dbReference type="SUPFAM" id="SSF54637">
    <property type="entry name" value="Thioesterase/thiol ester dehydrase-isomerase"/>
    <property type="match status" value="1"/>
</dbReference>
<dbReference type="GO" id="GO:0034017">
    <property type="term" value="F:trans-2-decenoyl-acyl-carrier-protein isomerase activity"/>
    <property type="evidence" value="ECO:0007669"/>
    <property type="project" value="UniProtKB-UniRule"/>
</dbReference>
<dbReference type="AlphaFoldDB" id="A0A0X8XAR7"/>
<evidence type="ECO:0000256" key="1">
    <source>
        <dbReference type="ARBA" id="ARBA00001055"/>
    </source>
</evidence>
<evidence type="ECO:0000256" key="10">
    <source>
        <dbReference type="ARBA" id="ARBA00023160"/>
    </source>
</evidence>
<keyword evidence="7 13" id="KW-0444">Lipid biosynthesis</keyword>
<keyword evidence="11 13" id="KW-0413">Isomerase</keyword>
<dbReference type="InterPro" id="IPR013114">
    <property type="entry name" value="FabA_FabZ"/>
</dbReference>
<dbReference type="GO" id="GO:0005737">
    <property type="term" value="C:cytoplasm"/>
    <property type="evidence" value="ECO:0007669"/>
    <property type="project" value="UniProtKB-SubCell"/>
</dbReference>
<keyword evidence="15" id="KW-1185">Reference proteome</keyword>
<evidence type="ECO:0000256" key="3">
    <source>
        <dbReference type="ARBA" id="ARBA00005194"/>
    </source>
</evidence>
<proteinExistence type="inferred from homology"/>
<organism evidence="14 15">
    <name type="scientific">Halorhodospira halochloris</name>
    <name type="common">Ectothiorhodospira halochloris</name>
    <dbReference type="NCBI Taxonomy" id="1052"/>
    <lineage>
        <taxon>Bacteria</taxon>
        <taxon>Pseudomonadati</taxon>
        <taxon>Pseudomonadota</taxon>
        <taxon>Gammaproteobacteria</taxon>
        <taxon>Chromatiales</taxon>
        <taxon>Ectothiorhodospiraceae</taxon>
        <taxon>Halorhodospira</taxon>
    </lineage>
</organism>
<keyword evidence="6 13" id="KW-0963">Cytoplasm</keyword>
<evidence type="ECO:0000256" key="5">
    <source>
        <dbReference type="ARBA" id="ARBA00011738"/>
    </source>
</evidence>
<evidence type="ECO:0000256" key="12">
    <source>
        <dbReference type="ARBA" id="ARBA00023239"/>
    </source>
</evidence>
<dbReference type="GO" id="GO:0006636">
    <property type="term" value="P:unsaturated fatty acid biosynthetic process"/>
    <property type="evidence" value="ECO:0007669"/>
    <property type="project" value="UniProtKB-UniRule"/>
</dbReference>
<dbReference type="Gene3D" id="3.10.129.10">
    <property type="entry name" value="Hotdog Thioesterase"/>
    <property type="match status" value="1"/>
</dbReference>
<keyword evidence="10 13" id="KW-0275">Fatty acid biosynthesis</keyword>
<evidence type="ECO:0000256" key="11">
    <source>
        <dbReference type="ARBA" id="ARBA00023235"/>
    </source>
</evidence>
<evidence type="ECO:0000256" key="8">
    <source>
        <dbReference type="ARBA" id="ARBA00022832"/>
    </source>
</evidence>
<dbReference type="EC" id="4.2.1.59" evidence="13"/>
<evidence type="ECO:0000256" key="4">
    <source>
        <dbReference type="ARBA" id="ARBA00006714"/>
    </source>
</evidence>
<evidence type="ECO:0000256" key="13">
    <source>
        <dbReference type="HAMAP-Rule" id="MF_00405"/>
    </source>
</evidence>
<comment type="subunit">
    <text evidence="5 13">Homodimer.</text>
</comment>
<evidence type="ECO:0000256" key="6">
    <source>
        <dbReference type="ARBA" id="ARBA00022490"/>
    </source>
</evidence>
<evidence type="ECO:0000256" key="7">
    <source>
        <dbReference type="ARBA" id="ARBA00022516"/>
    </source>
</evidence>
<evidence type="ECO:0000256" key="9">
    <source>
        <dbReference type="ARBA" id="ARBA00023098"/>
    </source>
</evidence>
<dbReference type="OrthoDB" id="9786735at2"/>
<gene>
    <name evidence="13 14" type="primary">fabA</name>
    <name evidence="14" type="ORF">HH1059_12850</name>
</gene>
<comment type="catalytic activity">
    <reaction evidence="1 13">
        <text>a (3R)-hydroxyacyl-[ACP] = a (2E)-enoyl-[ACP] + H2O</text>
        <dbReference type="Rhea" id="RHEA:13097"/>
        <dbReference type="Rhea" id="RHEA-COMP:9925"/>
        <dbReference type="Rhea" id="RHEA-COMP:9945"/>
        <dbReference type="ChEBI" id="CHEBI:15377"/>
        <dbReference type="ChEBI" id="CHEBI:78784"/>
        <dbReference type="ChEBI" id="CHEBI:78827"/>
        <dbReference type="EC" id="4.2.1.59"/>
    </reaction>
</comment>
<accession>A0A0X8XAR7</accession>
<protein>
    <recommendedName>
        <fullName evidence="13">3-hydroxydecanoyl-[acyl-carrier-protein] dehydratase</fullName>
        <ecNumber evidence="13">4.2.1.59</ecNumber>
    </recommendedName>
    <alternativeName>
        <fullName evidence="13">3-hydroxyacyl-[acyl-carrier-protein] dehydratase FabA</fullName>
    </alternativeName>
    <alternativeName>
        <fullName evidence="13">Beta-hydroxydecanoyl thioester dehydrase</fullName>
    </alternativeName>
    <alternativeName>
        <fullName evidence="13">Trans-2-decenoyl-[acyl-carrier-protein] isomerase</fullName>
        <ecNumber evidence="13">5.3.3.14</ecNumber>
    </alternativeName>
</protein>
<dbReference type="PANTHER" id="PTHR30272:SF8">
    <property type="entry name" value="3-HYDROXYDECANOYL-[ACYL-CARRIER-PROTEIN] DEHYDRATASE"/>
    <property type="match status" value="1"/>
</dbReference>
<comment type="catalytic activity">
    <reaction evidence="13">
        <text>(2E)-decenoyl-[ACP] = (3Z)-decenoyl-[ACP]</text>
        <dbReference type="Rhea" id="RHEA:23568"/>
        <dbReference type="Rhea" id="RHEA-COMP:9639"/>
        <dbReference type="Rhea" id="RHEA-COMP:9927"/>
        <dbReference type="ChEBI" id="CHEBI:78467"/>
        <dbReference type="ChEBI" id="CHEBI:78798"/>
        <dbReference type="EC" id="5.3.3.14"/>
    </reaction>
</comment>
<keyword evidence="12 13" id="KW-0456">Lyase</keyword>
<keyword evidence="8 13" id="KW-0276">Fatty acid metabolism</keyword>
<feature type="active site" evidence="13">
    <location>
        <position position="70"/>
    </location>
</feature>
<dbReference type="CDD" id="cd01287">
    <property type="entry name" value="FabA"/>
    <property type="match status" value="1"/>
</dbReference>
<reference evidence="14" key="1">
    <citation type="submission" date="2016-02" db="EMBL/GenBank/DDBJ databases">
        <title>Halorhodospira halochloris DSM-1059 complete genome, version 2.</title>
        <authorList>
            <person name="Tsukatani Y."/>
        </authorList>
    </citation>
    <scope>NUCLEOTIDE SEQUENCE</scope>
    <source>
        <strain evidence="14">DSM 1059</strain>
    </source>
</reference>
<comment type="function">
    <text evidence="13">Necessary for the introduction of cis unsaturation into fatty acids. Catalyzes the dehydration of (3R)-3-hydroxydecanoyl-ACP to E-(2)-decenoyl-ACP and then its isomerization to Z-(3)-decenoyl-ACP. Can catalyze the dehydratase reaction for beta-hydroxyacyl-ACPs with saturated chain lengths up to 16:0, being most active on intermediate chain length.</text>
</comment>
<evidence type="ECO:0000256" key="2">
    <source>
        <dbReference type="ARBA" id="ARBA00004496"/>
    </source>
</evidence>
<dbReference type="NCBIfam" id="NF003509">
    <property type="entry name" value="PRK05174.1"/>
    <property type="match status" value="1"/>
</dbReference>
<comment type="similarity">
    <text evidence="4 13">Belongs to the thioester dehydratase family. FabA subfamily.</text>
</comment>
<dbReference type="Proteomes" id="UP000218890">
    <property type="component" value="Chromosome"/>
</dbReference>
<dbReference type="GO" id="GO:0019171">
    <property type="term" value="F:(3R)-hydroxyacyl-[acyl-carrier-protein] dehydratase activity"/>
    <property type="evidence" value="ECO:0007669"/>
    <property type="project" value="UniProtKB-UniRule"/>
</dbReference>
<dbReference type="KEGG" id="hhk:HH1059_12850"/>
<evidence type="ECO:0000313" key="14">
    <source>
        <dbReference type="EMBL" id="BAU57993.1"/>
    </source>
</evidence>
<evidence type="ECO:0000313" key="15">
    <source>
        <dbReference type="Proteomes" id="UP000218890"/>
    </source>
</evidence>
<dbReference type="NCBIfam" id="TIGR01749">
    <property type="entry name" value="fabA"/>
    <property type="match status" value="1"/>
</dbReference>
<keyword evidence="9 13" id="KW-0443">Lipid metabolism</keyword>
<dbReference type="RefSeq" id="WP_096409357.1">
    <property type="nucleotide sequence ID" value="NZ_AP017372.2"/>
</dbReference>
<dbReference type="UniPathway" id="UPA00094"/>
<comment type="pathway">
    <text evidence="3 13">Lipid metabolism; fatty acid biosynthesis.</text>
</comment>
<dbReference type="InterPro" id="IPR029069">
    <property type="entry name" value="HotDog_dom_sf"/>
</dbReference>
<comment type="catalytic activity">
    <reaction evidence="13">
        <text>(3R)-hydroxydecanoyl-[ACP] = (2E)-decenoyl-[ACP] + H2O</text>
        <dbReference type="Rhea" id="RHEA:41860"/>
        <dbReference type="Rhea" id="RHEA-COMP:9638"/>
        <dbReference type="Rhea" id="RHEA-COMP:9639"/>
        <dbReference type="ChEBI" id="CHEBI:15377"/>
        <dbReference type="ChEBI" id="CHEBI:78466"/>
        <dbReference type="ChEBI" id="CHEBI:78467"/>
    </reaction>
</comment>
<dbReference type="PANTHER" id="PTHR30272">
    <property type="entry name" value="3-HYDROXYACYL-[ACYL-CARRIER-PROTEIN] DEHYDRATASE"/>
    <property type="match status" value="1"/>
</dbReference>
<dbReference type="InterPro" id="IPR010083">
    <property type="entry name" value="FabA"/>
</dbReference>
<dbReference type="HAMAP" id="MF_00405">
    <property type="entry name" value="FabA"/>
    <property type="match status" value="1"/>
</dbReference>